<comment type="caution">
    <text evidence="2">The sequence shown here is derived from an EMBL/GenBank/DDBJ whole genome shotgun (WGS) entry which is preliminary data.</text>
</comment>
<proteinExistence type="predicted"/>
<keyword evidence="1" id="KW-1133">Transmembrane helix</keyword>
<protein>
    <recommendedName>
        <fullName evidence="4">Stage III sporulation protein AD</fullName>
    </recommendedName>
</protein>
<dbReference type="AlphaFoldDB" id="A0A9D1II55"/>
<sequence>MLRWIGIALAGLAAVVILKSFRAEYSFLLKITVLLLLGIPAAAVAAQALDAVQALGAQAGISDDMLSLLIKALGVCLITQIASNLCSDCGESALALGVELLGRGVILMMAIPLAASLISWCMAWINT</sequence>
<feature type="transmembrane region" description="Helical" evidence="1">
    <location>
        <begin position="33"/>
        <end position="56"/>
    </location>
</feature>
<keyword evidence="1" id="KW-0812">Transmembrane</keyword>
<evidence type="ECO:0000313" key="3">
    <source>
        <dbReference type="Proteomes" id="UP000824071"/>
    </source>
</evidence>
<feature type="transmembrane region" description="Helical" evidence="1">
    <location>
        <begin position="105"/>
        <end position="125"/>
    </location>
</feature>
<accession>A0A9D1II55</accession>
<name>A0A9D1II55_9FIRM</name>
<dbReference type="Pfam" id="PF06686">
    <property type="entry name" value="SpoIIIAC"/>
    <property type="match status" value="1"/>
</dbReference>
<reference evidence="2" key="1">
    <citation type="submission" date="2020-10" db="EMBL/GenBank/DDBJ databases">
        <authorList>
            <person name="Gilroy R."/>
        </authorList>
    </citation>
    <scope>NUCLEOTIDE SEQUENCE</scope>
    <source>
        <strain evidence="2">ChiGjej1B1-19959</strain>
    </source>
</reference>
<evidence type="ECO:0000313" key="2">
    <source>
        <dbReference type="EMBL" id="HIU36502.1"/>
    </source>
</evidence>
<keyword evidence="1" id="KW-0472">Membrane</keyword>
<evidence type="ECO:0000256" key="1">
    <source>
        <dbReference type="SAM" id="Phobius"/>
    </source>
</evidence>
<evidence type="ECO:0008006" key="4">
    <source>
        <dbReference type="Google" id="ProtNLM"/>
    </source>
</evidence>
<organism evidence="2 3">
    <name type="scientific">Candidatus Fimenecus excrementigallinarum</name>
    <dbReference type="NCBI Taxonomy" id="2840816"/>
    <lineage>
        <taxon>Bacteria</taxon>
        <taxon>Bacillati</taxon>
        <taxon>Bacillota</taxon>
        <taxon>Clostridia</taxon>
        <taxon>Candidatus Fimenecus</taxon>
    </lineage>
</organism>
<dbReference type="EMBL" id="DVMW01000043">
    <property type="protein sequence ID" value="HIU36502.1"/>
    <property type="molecule type" value="Genomic_DNA"/>
</dbReference>
<gene>
    <name evidence="2" type="ORF">IAC53_07860</name>
</gene>
<reference evidence="2" key="2">
    <citation type="journal article" date="2021" name="PeerJ">
        <title>Extensive microbial diversity within the chicken gut microbiome revealed by metagenomics and culture.</title>
        <authorList>
            <person name="Gilroy R."/>
            <person name="Ravi A."/>
            <person name="Getino M."/>
            <person name="Pursley I."/>
            <person name="Horton D.L."/>
            <person name="Alikhan N.F."/>
            <person name="Baker D."/>
            <person name="Gharbi K."/>
            <person name="Hall N."/>
            <person name="Watson M."/>
            <person name="Adriaenssens E.M."/>
            <person name="Foster-Nyarko E."/>
            <person name="Jarju S."/>
            <person name="Secka A."/>
            <person name="Antonio M."/>
            <person name="Oren A."/>
            <person name="Chaudhuri R.R."/>
            <person name="La Ragione R."/>
            <person name="Hildebrand F."/>
            <person name="Pallen M.J."/>
        </authorList>
    </citation>
    <scope>NUCLEOTIDE SEQUENCE</scope>
    <source>
        <strain evidence="2">ChiGjej1B1-19959</strain>
    </source>
</reference>
<dbReference type="Proteomes" id="UP000824071">
    <property type="component" value="Unassembled WGS sequence"/>
</dbReference>
<dbReference type="InterPro" id="IPR025664">
    <property type="entry name" value="Spore_III_AC/AD"/>
</dbReference>